<name>A0A0E9QTZ3_ANGAN</name>
<proteinExistence type="predicted"/>
<protein>
    <submittedName>
        <fullName evidence="1">Uncharacterized protein</fullName>
    </submittedName>
</protein>
<organism evidence="1">
    <name type="scientific">Anguilla anguilla</name>
    <name type="common">European freshwater eel</name>
    <name type="synonym">Muraena anguilla</name>
    <dbReference type="NCBI Taxonomy" id="7936"/>
    <lineage>
        <taxon>Eukaryota</taxon>
        <taxon>Metazoa</taxon>
        <taxon>Chordata</taxon>
        <taxon>Craniata</taxon>
        <taxon>Vertebrata</taxon>
        <taxon>Euteleostomi</taxon>
        <taxon>Actinopterygii</taxon>
        <taxon>Neopterygii</taxon>
        <taxon>Teleostei</taxon>
        <taxon>Anguilliformes</taxon>
        <taxon>Anguillidae</taxon>
        <taxon>Anguilla</taxon>
    </lineage>
</organism>
<dbReference type="EMBL" id="GBXM01093984">
    <property type="protein sequence ID" value="JAH14593.1"/>
    <property type="molecule type" value="Transcribed_RNA"/>
</dbReference>
<reference evidence="1" key="1">
    <citation type="submission" date="2014-11" db="EMBL/GenBank/DDBJ databases">
        <authorList>
            <person name="Amaro Gonzalez C."/>
        </authorList>
    </citation>
    <scope>NUCLEOTIDE SEQUENCE</scope>
</reference>
<dbReference type="EMBL" id="GBXM01088136">
    <property type="protein sequence ID" value="JAH20441.1"/>
    <property type="molecule type" value="Transcribed_RNA"/>
</dbReference>
<evidence type="ECO:0000313" key="1">
    <source>
        <dbReference type="EMBL" id="JAH20441.1"/>
    </source>
</evidence>
<dbReference type="EMBL" id="GBXM01097729">
    <property type="protein sequence ID" value="JAH10848.1"/>
    <property type="molecule type" value="Transcribed_RNA"/>
</dbReference>
<dbReference type="AlphaFoldDB" id="A0A0E9QTZ3"/>
<accession>A0A0E9QTZ3</accession>
<reference evidence="1" key="2">
    <citation type="journal article" date="2015" name="Fish Shellfish Immunol.">
        <title>Early steps in the European eel (Anguilla anguilla)-Vibrio vulnificus interaction in the gills: Role of the RtxA13 toxin.</title>
        <authorList>
            <person name="Callol A."/>
            <person name="Pajuelo D."/>
            <person name="Ebbesson L."/>
            <person name="Teles M."/>
            <person name="MacKenzie S."/>
            <person name="Amaro C."/>
        </authorList>
    </citation>
    <scope>NUCLEOTIDE SEQUENCE</scope>
</reference>
<sequence>MGCCKFRFCSFFCSFVLPCHISTHQHLTINRLWIQ</sequence>